<protein>
    <submittedName>
        <fullName evidence="3">Uncharacterized protein</fullName>
    </submittedName>
</protein>
<comment type="caution">
    <text evidence="3">The sequence shown here is derived from an EMBL/GenBank/DDBJ whole genome shotgun (WGS) entry which is preliminary data.</text>
</comment>
<dbReference type="EMBL" id="MU865968">
    <property type="protein sequence ID" value="KAK4445112.1"/>
    <property type="molecule type" value="Genomic_DNA"/>
</dbReference>
<gene>
    <name evidence="3" type="ORF">QBC34DRAFT_429248</name>
</gene>
<organism evidence="3 4">
    <name type="scientific">Podospora aff. communis PSN243</name>
    <dbReference type="NCBI Taxonomy" id="3040156"/>
    <lineage>
        <taxon>Eukaryota</taxon>
        <taxon>Fungi</taxon>
        <taxon>Dikarya</taxon>
        <taxon>Ascomycota</taxon>
        <taxon>Pezizomycotina</taxon>
        <taxon>Sordariomycetes</taxon>
        <taxon>Sordariomycetidae</taxon>
        <taxon>Sordariales</taxon>
        <taxon>Podosporaceae</taxon>
        <taxon>Podospora</taxon>
    </lineage>
</organism>
<reference evidence="3" key="2">
    <citation type="submission" date="2023-05" db="EMBL/GenBank/DDBJ databases">
        <authorList>
            <consortium name="Lawrence Berkeley National Laboratory"/>
            <person name="Steindorff A."/>
            <person name="Hensen N."/>
            <person name="Bonometti L."/>
            <person name="Westerberg I."/>
            <person name="Brannstrom I.O."/>
            <person name="Guillou S."/>
            <person name="Cros-Aarteil S."/>
            <person name="Calhoun S."/>
            <person name="Haridas S."/>
            <person name="Kuo A."/>
            <person name="Mondo S."/>
            <person name="Pangilinan J."/>
            <person name="Riley R."/>
            <person name="Labutti K."/>
            <person name="Andreopoulos B."/>
            <person name="Lipzen A."/>
            <person name="Chen C."/>
            <person name="Yanf M."/>
            <person name="Daum C."/>
            <person name="Ng V."/>
            <person name="Clum A."/>
            <person name="Ohm R."/>
            <person name="Martin F."/>
            <person name="Silar P."/>
            <person name="Natvig D."/>
            <person name="Lalanne C."/>
            <person name="Gautier V."/>
            <person name="Ament-Velasquez S.L."/>
            <person name="Kruys A."/>
            <person name="Hutchinson M.I."/>
            <person name="Powell A.J."/>
            <person name="Barry K."/>
            <person name="Miller A.N."/>
            <person name="Grigoriev I.V."/>
            <person name="Debuchy R."/>
            <person name="Gladieux P."/>
            <person name="Thoren M.H."/>
            <person name="Johannesson H."/>
        </authorList>
    </citation>
    <scope>NUCLEOTIDE SEQUENCE</scope>
    <source>
        <strain evidence="3">PSN243</strain>
    </source>
</reference>
<evidence type="ECO:0000313" key="3">
    <source>
        <dbReference type="EMBL" id="KAK4445112.1"/>
    </source>
</evidence>
<evidence type="ECO:0000256" key="1">
    <source>
        <dbReference type="SAM" id="Coils"/>
    </source>
</evidence>
<feature type="region of interest" description="Disordered" evidence="2">
    <location>
        <begin position="444"/>
        <end position="467"/>
    </location>
</feature>
<reference evidence="3" key="1">
    <citation type="journal article" date="2023" name="Mol. Phylogenet. Evol.">
        <title>Genome-scale phylogeny and comparative genomics of the fungal order Sordariales.</title>
        <authorList>
            <person name="Hensen N."/>
            <person name="Bonometti L."/>
            <person name="Westerberg I."/>
            <person name="Brannstrom I.O."/>
            <person name="Guillou S."/>
            <person name="Cros-Aarteil S."/>
            <person name="Calhoun S."/>
            <person name="Haridas S."/>
            <person name="Kuo A."/>
            <person name="Mondo S."/>
            <person name="Pangilinan J."/>
            <person name="Riley R."/>
            <person name="LaButti K."/>
            <person name="Andreopoulos B."/>
            <person name="Lipzen A."/>
            <person name="Chen C."/>
            <person name="Yan M."/>
            <person name="Daum C."/>
            <person name="Ng V."/>
            <person name="Clum A."/>
            <person name="Steindorff A."/>
            <person name="Ohm R.A."/>
            <person name="Martin F."/>
            <person name="Silar P."/>
            <person name="Natvig D.O."/>
            <person name="Lalanne C."/>
            <person name="Gautier V."/>
            <person name="Ament-Velasquez S.L."/>
            <person name="Kruys A."/>
            <person name="Hutchinson M.I."/>
            <person name="Powell A.J."/>
            <person name="Barry K."/>
            <person name="Miller A.N."/>
            <person name="Grigoriev I.V."/>
            <person name="Debuchy R."/>
            <person name="Gladieux P."/>
            <person name="Hiltunen Thoren M."/>
            <person name="Johannesson H."/>
        </authorList>
    </citation>
    <scope>NUCLEOTIDE SEQUENCE</scope>
    <source>
        <strain evidence="3">PSN243</strain>
    </source>
</reference>
<dbReference type="AlphaFoldDB" id="A0AAV9GAE7"/>
<feature type="coiled-coil region" evidence="1">
    <location>
        <begin position="267"/>
        <end position="315"/>
    </location>
</feature>
<sequence>MAALADPNMNPCEGLFARFLFDMIKSKVLADGLGGWDQDIRGDIIWQEAGLMPTPIGDFQSRGSQALPREIAKTSDIWLDRLEFFIRSGRRWTALRARGKLPFLPCQSLLYLIEVFDHWGGQPKRGRVYTKLGFYDSIGYTAMVMKGEVHPFWEGANVHDAAWRAQNMSRRSNRGRPMPIEEDYYTTADAAINLDVYFRKGHIDPTKWRAASARIPVAPIQASLALPAPVPAVAGEVRQNPDVDAPVITQKVDGVKIELGADADAENTTLRREIAAIKTENAAARAELVLIRAEKEGLKTENETLTAEHEALKRMMGLDQSENDTLKTTMATKDEEIRILNEALSVKPEGIKVEPGHVDPRVAQHYEKLLAEKDWEIADKNRKLVEKERQLQKKDRALRDRDELLSATEAELEGTQAQLKALNKTMEASRMRDGLKRRRLVETEGAQRAMTRSGTEIGPNSVIVLDD</sequence>
<accession>A0AAV9GAE7</accession>
<keyword evidence="4" id="KW-1185">Reference proteome</keyword>
<evidence type="ECO:0000256" key="2">
    <source>
        <dbReference type="SAM" id="MobiDB-lite"/>
    </source>
</evidence>
<name>A0AAV9GAE7_9PEZI</name>
<proteinExistence type="predicted"/>
<feature type="coiled-coil region" evidence="1">
    <location>
        <begin position="370"/>
        <end position="432"/>
    </location>
</feature>
<keyword evidence="1" id="KW-0175">Coiled coil</keyword>
<evidence type="ECO:0000313" key="4">
    <source>
        <dbReference type="Proteomes" id="UP001321760"/>
    </source>
</evidence>
<dbReference type="Proteomes" id="UP001321760">
    <property type="component" value="Unassembled WGS sequence"/>
</dbReference>
<dbReference type="Gene3D" id="6.10.250.3110">
    <property type="match status" value="1"/>
</dbReference>